<dbReference type="PIRSF" id="PIRSF000851">
    <property type="entry name" value="PcS"/>
    <property type="match status" value="1"/>
</dbReference>
<dbReference type="EC" id="2.7.8.24" evidence="5 19"/>
<dbReference type="EMBL" id="JAUJFI010000085">
    <property type="protein sequence ID" value="MDQ2104409.1"/>
    <property type="molecule type" value="Genomic_DNA"/>
</dbReference>
<evidence type="ECO:0000256" key="19">
    <source>
        <dbReference type="PIRNR" id="PIRNR000851"/>
    </source>
</evidence>
<evidence type="ECO:0000256" key="13">
    <source>
        <dbReference type="ARBA" id="ARBA00023098"/>
    </source>
</evidence>
<gene>
    <name evidence="21" type="ORF">QSG27_17040</name>
</gene>
<evidence type="ECO:0000256" key="14">
    <source>
        <dbReference type="ARBA" id="ARBA00023136"/>
    </source>
</evidence>
<keyword evidence="15 19" id="KW-0594">Phospholipid biosynthesis</keyword>
<comment type="caution">
    <text evidence="21">The sequence shown here is derived from an EMBL/GenBank/DDBJ whole genome shotgun (WGS) entry which is preliminary data.</text>
</comment>
<evidence type="ECO:0000256" key="7">
    <source>
        <dbReference type="ARBA" id="ARBA00022475"/>
    </source>
</evidence>
<evidence type="ECO:0000256" key="3">
    <source>
        <dbReference type="ARBA" id="ARBA00004429"/>
    </source>
</evidence>
<feature type="transmembrane region" description="Helical" evidence="20">
    <location>
        <begin position="170"/>
        <end position="189"/>
    </location>
</feature>
<evidence type="ECO:0000313" key="22">
    <source>
        <dbReference type="Proteomes" id="UP001227317"/>
    </source>
</evidence>
<evidence type="ECO:0000256" key="10">
    <source>
        <dbReference type="ARBA" id="ARBA00022679"/>
    </source>
</evidence>
<keyword evidence="8 19" id="KW-0444">Lipid biosynthesis</keyword>
<evidence type="ECO:0000313" key="21">
    <source>
        <dbReference type="EMBL" id="MDQ2104409.1"/>
    </source>
</evidence>
<keyword evidence="14 19" id="KW-0472">Membrane</keyword>
<evidence type="ECO:0000256" key="15">
    <source>
        <dbReference type="ARBA" id="ARBA00023209"/>
    </source>
</evidence>
<feature type="transmembrane region" description="Helical" evidence="20">
    <location>
        <begin position="226"/>
        <end position="247"/>
    </location>
</feature>
<keyword evidence="7 19" id="KW-1003">Cell membrane</keyword>
<feature type="transmembrane region" description="Helical" evidence="20">
    <location>
        <begin position="30"/>
        <end position="53"/>
    </location>
</feature>
<dbReference type="NCBIfam" id="NF045887">
    <property type="entry name" value="PhCholSynPs"/>
    <property type="match status" value="1"/>
</dbReference>
<keyword evidence="12 20" id="KW-1133">Transmembrane helix</keyword>
<proteinExistence type="inferred from homology"/>
<name>A0ABU0WNJ1_9PROT</name>
<comment type="catalytic activity">
    <reaction evidence="1 19">
        <text>a CDP-1,2-diacyl-sn-glycerol + choline = a 1,2-diacyl-sn-glycero-3-phosphocholine + CMP + H(+)</text>
        <dbReference type="Rhea" id="RHEA:14597"/>
        <dbReference type="ChEBI" id="CHEBI:15354"/>
        <dbReference type="ChEBI" id="CHEBI:15378"/>
        <dbReference type="ChEBI" id="CHEBI:57643"/>
        <dbReference type="ChEBI" id="CHEBI:58332"/>
        <dbReference type="ChEBI" id="CHEBI:60377"/>
        <dbReference type="EC" id="2.7.8.24"/>
    </reaction>
</comment>
<evidence type="ECO:0000256" key="1">
    <source>
        <dbReference type="ARBA" id="ARBA00000958"/>
    </source>
</evidence>
<dbReference type="Gene3D" id="1.20.120.1760">
    <property type="match status" value="1"/>
</dbReference>
<feature type="transmembrane region" description="Helical" evidence="20">
    <location>
        <begin position="115"/>
        <end position="135"/>
    </location>
</feature>
<reference evidence="21 22" key="1">
    <citation type="submission" date="2023-06" db="EMBL/GenBank/DDBJ databases">
        <title>Azospirillum isscasensis sp.nov, a bacterium isolated from rhizosphere soil of rice.</title>
        <authorList>
            <person name="Wang H."/>
        </authorList>
    </citation>
    <scope>NUCLEOTIDE SEQUENCE [LARGE SCALE GENOMIC DNA]</scope>
    <source>
        <strain evidence="21 22">C340-1</strain>
    </source>
</reference>
<accession>A0ABU0WNJ1</accession>
<evidence type="ECO:0000256" key="16">
    <source>
        <dbReference type="ARBA" id="ARBA00023211"/>
    </source>
</evidence>
<dbReference type="InterPro" id="IPR043130">
    <property type="entry name" value="CDP-OH_PTrfase_TM_dom"/>
</dbReference>
<evidence type="ECO:0000256" key="6">
    <source>
        <dbReference type="ARBA" id="ARBA00015623"/>
    </source>
</evidence>
<keyword evidence="22" id="KW-1185">Reference proteome</keyword>
<evidence type="ECO:0000256" key="20">
    <source>
        <dbReference type="SAM" id="Phobius"/>
    </source>
</evidence>
<evidence type="ECO:0000256" key="8">
    <source>
        <dbReference type="ARBA" id="ARBA00022516"/>
    </source>
</evidence>
<keyword evidence="17 19" id="KW-1208">Phospholipid metabolism</keyword>
<comment type="cofactor">
    <cofactor evidence="2 19">
        <name>Mn(2+)</name>
        <dbReference type="ChEBI" id="CHEBI:29035"/>
    </cofactor>
</comment>
<evidence type="ECO:0000256" key="12">
    <source>
        <dbReference type="ARBA" id="ARBA00022989"/>
    </source>
</evidence>
<organism evidence="21 22">
    <name type="scientific">Azospirillum isscasi</name>
    <dbReference type="NCBI Taxonomy" id="3053926"/>
    <lineage>
        <taxon>Bacteria</taxon>
        <taxon>Pseudomonadati</taxon>
        <taxon>Pseudomonadota</taxon>
        <taxon>Alphaproteobacteria</taxon>
        <taxon>Rhodospirillales</taxon>
        <taxon>Azospirillaceae</taxon>
        <taxon>Azospirillum</taxon>
    </lineage>
</organism>
<evidence type="ECO:0000256" key="9">
    <source>
        <dbReference type="ARBA" id="ARBA00022519"/>
    </source>
</evidence>
<feature type="transmembrane region" description="Helical" evidence="20">
    <location>
        <begin position="201"/>
        <end position="220"/>
    </location>
</feature>
<dbReference type="InterPro" id="IPR026027">
    <property type="entry name" value="PcS"/>
</dbReference>
<evidence type="ECO:0000256" key="2">
    <source>
        <dbReference type="ARBA" id="ARBA00001936"/>
    </source>
</evidence>
<evidence type="ECO:0000256" key="4">
    <source>
        <dbReference type="ARBA" id="ARBA00010441"/>
    </source>
</evidence>
<evidence type="ECO:0000256" key="11">
    <source>
        <dbReference type="ARBA" id="ARBA00022692"/>
    </source>
</evidence>
<evidence type="ECO:0000256" key="18">
    <source>
        <dbReference type="ARBA" id="ARBA00033321"/>
    </source>
</evidence>
<dbReference type="Proteomes" id="UP001227317">
    <property type="component" value="Unassembled WGS sequence"/>
</dbReference>
<dbReference type="RefSeq" id="WP_306708162.1">
    <property type="nucleotide sequence ID" value="NZ_JAUJFI010000085.1"/>
</dbReference>
<keyword evidence="11 20" id="KW-0812">Transmembrane</keyword>
<sequence>MKGYPVDGGFKDGSCRGNGGYGIGRRLSAWGVHAFTGSGVVLGLLALLAAVGGDAKACLGWLGLALVVDGVDGTLARRASVKEVLPGIDGSVLDLVIDYLTYVVVPAVFLHRFGLLPDGLGVALAAFIMMTALYCFSNTGMKSGDNYFVGFPAIWNVVALYLWLLALDPWINAAVVVALGLLTFTTVKFLHPFRVRRWMRVNLLVSAAWLASSAALVVLYPDRPDAVWFVWLASSAYYAAVCVWRTLRGPAEA</sequence>
<feature type="transmembrane region" description="Helical" evidence="20">
    <location>
        <begin position="147"/>
        <end position="164"/>
    </location>
</feature>
<protein>
    <recommendedName>
        <fullName evidence="6 19">Phosphatidylcholine synthase</fullName>
        <shortName evidence="19">PC synthase</shortName>
        <shortName evidence="19">PCS</shortName>
        <ecNumber evidence="5 19">2.7.8.24</ecNumber>
    </recommendedName>
    <alternativeName>
        <fullName evidence="18 19">CDP-diglyceride-choline O-phosphatidyltransferase</fullName>
    </alternativeName>
</protein>
<keyword evidence="16 19" id="KW-0464">Manganese</keyword>
<keyword evidence="9 19" id="KW-0997">Cell inner membrane</keyword>
<comment type="similarity">
    <text evidence="4 19">Belongs to the CDP-alcohol phosphatidyltransferase class-I family.</text>
</comment>
<evidence type="ECO:0000256" key="5">
    <source>
        <dbReference type="ARBA" id="ARBA00013195"/>
    </source>
</evidence>
<evidence type="ECO:0000256" key="17">
    <source>
        <dbReference type="ARBA" id="ARBA00023264"/>
    </source>
</evidence>
<comment type="function">
    <text evidence="19">Condenses choline with CDP-diglyceride to produce phosphatidylcholine and CMP.</text>
</comment>
<keyword evidence="10 19" id="KW-0808">Transferase</keyword>
<keyword evidence="13 19" id="KW-0443">Lipid metabolism</keyword>
<comment type="subcellular location">
    <subcellularLocation>
        <location evidence="3 19">Cell inner membrane</location>
        <topology evidence="3 19">Multi-pass membrane protein</topology>
    </subcellularLocation>
</comment>